<dbReference type="AlphaFoldDB" id="A0A5C5Z657"/>
<evidence type="ECO:0000313" key="3">
    <source>
        <dbReference type="Proteomes" id="UP000315010"/>
    </source>
</evidence>
<evidence type="ECO:0000256" key="1">
    <source>
        <dbReference type="SAM" id="SignalP"/>
    </source>
</evidence>
<feature type="signal peptide" evidence="1">
    <location>
        <begin position="1"/>
        <end position="23"/>
    </location>
</feature>
<protein>
    <submittedName>
        <fullName evidence="2">Uncharacterized protein</fullName>
    </submittedName>
</protein>
<comment type="caution">
    <text evidence="2">The sequence shown here is derived from an EMBL/GenBank/DDBJ whole genome shotgun (WGS) entry which is preliminary data.</text>
</comment>
<dbReference type="RefSeq" id="WP_419194567.1">
    <property type="nucleotide sequence ID" value="NZ_SJPJ01000001.1"/>
</dbReference>
<dbReference type="EMBL" id="SJPJ01000001">
    <property type="protein sequence ID" value="TWT82660.1"/>
    <property type="molecule type" value="Genomic_DNA"/>
</dbReference>
<reference evidence="2 3" key="1">
    <citation type="submission" date="2019-02" db="EMBL/GenBank/DDBJ databases">
        <title>Deep-cultivation of Planctomycetes and their phenomic and genomic characterization uncovers novel biology.</title>
        <authorList>
            <person name="Wiegand S."/>
            <person name="Jogler M."/>
            <person name="Boedeker C."/>
            <person name="Pinto D."/>
            <person name="Vollmers J."/>
            <person name="Rivas-Marin E."/>
            <person name="Kohn T."/>
            <person name="Peeters S.H."/>
            <person name="Heuer A."/>
            <person name="Rast P."/>
            <person name="Oberbeckmann S."/>
            <person name="Bunk B."/>
            <person name="Jeske O."/>
            <person name="Meyerdierks A."/>
            <person name="Storesund J.E."/>
            <person name="Kallscheuer N."/>
            <person name="Luecker S."/>
            <person name="Lage O.M."/>
            <person name="Pohl T."/>
            <person name="Merkel B.J."/>
            <person name="Hornburger P."/>
            <person name="Mueller R.-W."/>
            <person name="Bruemmer F."/>
            <person name="Labrenz M."/>
            <person name="Spormann A.M."/>
            <person name="Op Den Camp H."/>
            <person name="Overmann J."/>
            <person name="Amann R."/>
            <person name="Jetten M.S.M."/>
            <person name="Mascher T."/>
            <person name="Medema M.H."/>
            <person name="Devos D.P."/>
            <person name="Kaster A.-K."/>
            <person name="Ovreas L."/>
            <person name="Rohde M."/>
            <person name="Galperin M.Y."/>
            <person name="Jogler C."/>
        </authorList>
    </citation>
    <scope>NUCLEOTIDE SEQUENCE [LARGE SCALE GENOMIC DNA]</scope>
    <source>
        <strain evidence="2 3">CA13</strain>
    </source>
</reference>
<keyword evidence="1" id="KW-0732">Signal</keyword>
<proteinExistence type="predicted"/>
<name>A0A5C5Z657_9BACT</name>
<accession>A0A5C5Z657</accession>
<organism evidence="2 3">
    <name type="scientific">Novipirellula herctigrandis</name>
    <dbReference type="NCBI Taxonomy" id="2527986"/>
    <lineage>
        <taxon>Bacteria</taxon>
        <taxon>Pseudomonadati</taxon>
        <taxon>Planctomycetota</taxon>
        <taxon>Planctomycetia</taxon>
        <taxon>Pirellulales</taxon>
        <taxon>Pirellulaceae</taxon>
        <taxon>Novipirellula</taxon>
    </lineage>
</organism>
<dbReference type="Proteomes" id="UP000315010">
    <property type="component" value="Unassembled WGS sequence"/>
</dbReference>
<feature type="chain" id="PRO_5023029488" evidence="1">
    <location>
        <begin position="24"/>
        <end position="356"/>
    </location>
</feature>
<keyword evidence="3" id="KW-1185">Reference proteome</keyword>
<sequence length="356" mass="38450" precursor="true">MRRLAVGFVGLMAASLISPSAQALDWFGSLGCDSGCDACCDVACCDSDMGCCDSSCDCGCDSCGLGCGATSCLDDLSPLNWVKPSDRCFDDFISPMIDFVHFEDPRNLTELRPIFVTHQFPNTLGPANIPAGGSIQLFALQFRLALTDRLSLIAVKDGYIIDNTEGALDGLIASGWADVTAGLKYNLVRNVQTGTLLSGGFTYEIPLGSEQTGQAVGDGQFHFFATGGQRLLDGNAHVLSSVGLQLPVDQDVQSTTVHWNNHLDVKVTDSVYLLTENSWWHWVDDAGVGAPLGVSGQDLLNLGVTNVEGNDLVTQNVGMKYKPRRNFEAGVAYEFPLTDFKDVIEDRVMVDMIFRY</sequence>
<gene>
    <name evidence="2" type="ORF">CA13_41230</name>
</gene>
<evidence type="ECO:0000313" key="2">
    <source>
        <dbReference type="EMBL" id="TWT82660.1"/>
    </source>
</evidence>